<gene>
    <name evidence="1" type="ORF">TOT_020000897</name>
</gene>
<keyword evidence="2" id="KW-1185">Reference proteome</keyword>
<accession>J4C8E4</accession>
<reference evidence="1 2" key="1">
    <citation type="journal article" date="2012" name="MBio">
        <title>Comparative genome analysis of three eukaryotic parasites with differing abilities to transform leukocytes reveals key mediators of Theileria-induced leukocyte transformation.</title>
        <authorList>
            <person name="Hayashida K."/>
            <person name="Hara Y."/>
            <person name="Abe T."/>
            <person name="Yamasaki C."/>
            <person name="Toyoda A."/>
            <person name="Kosuge T."/>
            <person name="Suzuki Y."/>
            <person name="Sato Y."/>
            <person name="Kawashima S."/>
            <person name="Katayama T."/>
            <person name="Wakaguri H."/>
            <person name="Inoue N."/>
            <person name="Homma K."/>
            <person name="Tada-Umezaki M."/>
            <person name="Yagi Y."/>
            <person name="Fujii Y."/>
            <person name="Habara T."/>
            <person name="Kanehisa M."/>
            <person name="Watanabe H."/>
            <person name="Ito K."/>
            <person name="Gojobori T."/>
            <person name="Sugawara H."/>
            <person name="Imanishi T."/>
            <person name="Weir W."/>
            <person name="Gardner M."/>
            <person name="Pain A."/>
            <person name="Shiels B."/>
            <person name="Hattori M."/>
            <person name="Nene V."/>
            <person name="Sugimoto C."/>
        </authorList>
    </citation>
    <scope>NUCLEOTIDE SEQUENCE [LARGE SCALE GENOMIC DNA]</scope>
    <source>
        <strain evidence="1 2">Shintoku</strain>
    </source>
</reference>
<dbReference type="GeneID" id="20715009"/>
<evidence type="ECO:0000313" key="2">
    <source>
        <dbReference type="Proteomes" id="UP000003786"/>
    </source>
</evidence>
<proteinExistence type="predicted"/>
<dbReference type="Proteomes" id="UP000003786">
    <property type="component" value="Chromosome 2"/>
</dbReference>
<dbReference type="VEuPathDB" id="PiroplasmaDB:TOT_020000897"/>
<organism evidence="1 2">
    <name type="scientific">Theileria orientalis strain Shintoku</name>
    <dbReference type="NCBI Taxonomy" id="869250"/>
    <lineage>
        <taxon>Eukaryota</taxon>
        <taxon>Sar</taxon>
        <taxon>Alveolata</taxon>
        <taxon>Apicomplexa</taxon>
        <taxon>Aconoidasida</taxon>
        <taxon>Piroplasmida</taxon>
        <taxon>Theileriidae</taxon>
        <taxon>Theileria</taxon>
    </lineage>
</organism>
<evidence type="ECO:0000313" key="1">
    <source>
        <dbReference type="EMBL" id="BAM40643.1"/>
    </source>
</evidence>
<protein>
    <submittedName>
        <fullName evidence="1">Uncharacterized protein</fullName>
    </submittedName>
</protein>
<dbReference type="EMBL" id="AP011947">
    <property type="protein sequence ID" value="BAM40643.1"/>
    <property type="molecule type" value="Genomic_DNA"/>
</dbReference>
<name>J4C8E4_THEOR</name>
<dbReference type="KEGG" id="tot:TOT_020000897"/>
<dbReference type="AlphaFoldDB" id="J4C8E4"/>
<sequence length="57" mass="6513">MSNSQRKYLKPGRKRLIGEQIHEFSGDSIKICSTLHLNHDPSLESSHCKDVTTNDPY</sequence>
<dbReference type="RefSeq" id="XP_009690944.1">
    <property type="nucleotide sequence ID" value="XM_009692649.1"/>
</dbReference>